<proteinExistence type="predicted"/>
<dbReference type="Proteomes" id="UP000005426">
    <property type="component" value="Unassembled WGS sequence"/>
</dbReference>
<keyword evidence="3" id="KW-1185">Reference proteome</keyword>
<sequence>MAGDGASGWDGCCGGRLQSVLQGLVLHMAWAWTWRRYARRRGEGFEMEMEMEMAMAMAMDARHSAAGIFRSRGLQNASLGSETMEMDDGGAAQVTPDEPLQEVAGEQTKRHKVKQEGDAAEYTAAWPGVA</sequence>
<name>G9NFK3_HYPAI</name>
<evidence type="ECO:0000256" key="1">
    <source>
        <dbReference type="SAM" id="MobiDB-lite"/>
    </source>
</evidence>
<comment type="caution">
    <text evidence="2">The sequence shown here is derived from an EMBL/GenBank/DDBJ whole genome shotgun (WGS) entry which is preliminary data.</text>
</comment>
<dbReference type="EMBL" id="ABDG02000013">
    <property type="protein sequence ID" value="EHK50718.1"/>
    <property type="molecule type" value="Genomic_DNA"/>
</dbReference>
<accession>G9NFK3</accession>
<evidence type="ECO:0000313" key="3">
    <source>
        <dbReference type="Proteomes" id="UP000005426"/>
    </source>
</evidence>
<reference evidence="2 3" key="1">
    <citation type="journal article" date="2011" name="Genome Biol.">
        <title>Comparative genome sequence analysis underscores mycoparasitism as the ancestral life style of Trichoderma.</title>
        <authorList>
            <person name="Kubicek C.P."/>
            <person name="Herrera-Estrella A."/>
            <person name="Seidl-Seiboth V."/>
            <person name="Martinez D.A."/>
            <person name="Druzhinina I.S."/>
            <person name="Thon M."/>
            <person name="Zeilinger S."/>
            <person name="Casas-Flores S."/>
            <person name="Horwitz B.A."/>
            <person name="Mukherjee P.K."/>
            <person name="Mukherjee M."/>
            <person name="Kredics L."/>
            <person name="Alcaraz L.D."/>
            <person name="Aerts A."/>
            <person name="Antal Z."/>
            <person name="Atanasova L."/>
            <person name="Cervantes-Badillo M.G."/>
            <person name="Challacombe J."/>
            <person name="Chertkov O."/>
            <person name="McCluskey K."/>
            <person name="Coulpier F."/>
            <person name="Deshpande N."/>
            <person name="von Doehren H."/>
            <person name="Ebbole D.J."/>
            <person name="Esquivel-Naranjo E.U."/>
            <person name="Fekete E."/>
            <person name="Flipphi M."/>
            <person name="Glaser F."/>
            <person name="Gomez-Rodriguez E.Y."/>
            <person name="Gruber S."/>
            <person name="Han C."/>
            <person name="Henrissat B."/>
            <person name="Hermosa R."/>
            <person name="Hernandez-Onate M."/>
            <person name="Karaffa L."/>
            <person name="Kosti I."/>
            <person name="Le Crom S."/>
            <person name="Lindquist E."/>
            <person name="Lucas S."/>
            <person name="Luebeck M."/>
            <person name="Luebeck P.S."/>
            <person name="Margeot A."/>
            <person name="Metz B."/>
            <person name="Misra M."/>
            <person name="Nevalainen H."/>
            <person name="Omann M."/>
            <person name="Packer N."/>
            <person name="Perrone G."/>
            <person name="Uresti-Rivera E.E."/>
            <person name="Salamov A."/>
            <person name="Schmoll M."/>
            <person name="Seiboth B."/>
            <person name="Shapiro H."/>
            <person name="Sukno S."/>
            <person name="Tamayo-Ramos J.A."/>
            <person name="Tisch D."/>
            <person name="Wiest A."/>
            <person name="Wilkinson H.H."/>
            <person name="Zhang M."/>
            <person name="Coutinho P.M."/>
            <person name="Kenerley C.M."/>
            <person name="Monte E."/>
            <person name="Baker S.E."/>
            <person name="Grigoriev I.V."/>
        </authorList>
    </citation>
    <scope>NUCLEOTIDE SEQUENCE [LARGE SCALE GENOMIC DNA]</scope>
    <source>
        <strain evidence="3">ATCC 20476 / IMI 206040</strain>
    </source>
</reference>
<dbReference type="AlphaFoldDB" id="G9NFK3"/>
<dbReference type="HOGENOM" id="CLU_1938449_0_0_1"/>
<organism evidence="2 3">
    <name type="scientific">Hypocrea atroviridis (strain ATCC 20476 / IMI 206040)</name>
    <name type="common">Trichoderma atroviride</name>
    <dbReference type="NCBI Taxonomy" id="452589"/>
    <lineage>
        <taxon>Eukaryota</taxon>
        <taxon>Fungi</taxon>
        <taxon>Dikarya</taxon>
        <taxon>Ascomycota</taxon>
        <taxon>Pezizomycotina</taxon>
        <taxon>Sordariomycetes</taxon>
        <taxon>Hypocreomycetidae</taxon>
        <taxon>Hypocreales</taxon>
        <taxon>Hypocreaceae</taxon>
        <taxon>Trichoderma</taxon>
    </lineage>
</organism>
<gene>
    <name evidence="2" type="ORF">TRIATDRAFT_93396</name>
</gene>
<protein>
    <submittedName>
        <fullName evidence="2">Uncharacterized protein</fullName>
    </submittedName>
</protein>
<feature type="region of interest" description="Disordered" evidence="1">
    <location>
        <begin position="107"/>
        <end position="130"/>
    </location>
</feature>
<evidence type="ECO:0000313" key="2">
    <source>
        <dbReference type="EMBL" id="EHK50718.1"/>
    </source>
</evidence>